<proteinExistence type="predicted"/>
<gene>
    <name evidence="1" type="ORF">SMTD_LOCUS19844</name>
</gene>
<dbReference type="PROSITE" id="PS50106">
    <property type="entry name" value="PDZ"/>
    <property type="match status" value="1"/>
</dbReference>
<dbReference type="SUPFAM" id="SSF50156">
    <property type="entry name" value="PDZ domain-like"/>
    <property type="match status" value="1"/>
</dbReference>
<feature type="non-terminal residue" evidence="1">
    <location>
        <position position="1"/>
    </location>
</feature>
<dbReference type="InterPro" id="IPR041489">
    <property type="entry name" value="PDZ_6"/>
</dbReference>
<accession>A0A183PZQ8</accession>
<evidence type="ECO:0000313" key="1">
    <source>
        <dbReference type="EMBL" id="VDP80888.1"/>
    </source>
</evidence>
<evidence type="ECO:0000313" key="2">
    <source>
        <dbReference type="Proteomes" id="UP000269396"/>
    </source>
</evidence>
<dbReference type="Proteomes" id="UP000269396">
    <property type="component" value="Unassembled WGS sequence"/>
</dbReference>
<name>A0A183PZQ8_9TREM</name>
<sequence>LEYDSLAAQCGQIINGDQILGINGNRIKSREHVIDLFQQSKKKVTLLIAREKCQTLKENNTIININSTITKTLNTIQSNTIKNESINEFYTNNELSISTINKNCTDYPNEAEIYELVPHRGITQLQLNSDDCPIIAL</sequence>
<reference evidence="1 2" key="1">
    <citation type="submission" date="2018-11" db="EMBL/GenBank/DDBJ databases">
        <authorList>
            <consortium name="Pathogen Informatics"/>
        </authorList>
    </citation>
    <scope>NUCLEOTIDE SEQUENCE [LARGE SCALE GENOMIC DNA]</scope>
    <source>
        <strain>Denwood</strain>
        <strain evidence="2">Zambia</strain>
    </source>
</reference>
<dbReference type="InterPro" id="IPR001478">
    <property type="entry name" value="PDZ"/>
</dbReference>
<dbReference type="Gene3D" id="2.30.42.10">
    <property type="match status" value="1"/>
</dbReference>
<dbReference type="Pfam" id="PF17820">
    <property type="entry name" value="PDZ_6"/>
    <property type="match status" value="1"/>
</dbReference>
<organism evidence="1 2">
    <name type="scientific">Schistosoma mattheei</name>
    <dbReference type="NCBI Taxonomy" id="31246"/>
    <lineage>
        <taxon>Eukaryota</taxon>
        <taxon>Metazoa</taxon>
        <taxon>Spiralia</taxon>
        <taxon>Lophotrochozoa</taxon>
        <taxon>Platyhelminthes</taxon>
        <taxon>Trematoda</taxon>
        <taxon>Digenea</taxon>
        <taxon>Strigeidida</taxon>
        <taxon>Schistosomatoidea</taxon>
        <taxon>Schistosomatidae</taxon>
        <taxon>Schistosoma</taxon>
    </lineage>
</organism>
<dbReference type="InterPro" id="IPR036034">
    <property type="entry name" value="PDZ_sf"/>
</dbReference>
<dbReference type="AlphaFoldDB" id="A0A183PZQ8"/>
<keyword evidence="2" id="KW-1185">Reference proteome</keyword>
<dbReference type="EMBL" id="UZAL01043107">
    <property type="protein sequence ID" value="VDP80888.1"/>
    <property type="molecule type" value="Genomic_DNA"/>
</dbReference>
<protein>
    <submittedName>
        <fullName evidence="1">Uncharacterized protein</fullName>
    </submittedName>
</protein>